<evidence type="ECO:0000259" key="1">
    <source>
        <dbReference type="Pfam" id="PF06568"/>
    </source>
</evidence>
<evidence type="ECO:0000313" key="2">
    <source>
        <dbReference type="EMBL" id="MCG7505221.1"/>
    </source>
</evidence>
<protein>
    <submittedName>
        <fullName evidence="2">DUF1127 domain-containing protein</fullName>
    </submittedName>
</protein>
<organism evidence="2 3">
    <name type="scientific">Mesorhizobium retamae</name>
    <dbReference type="NCBI Taxonomy" id="2912854"/>
    <lineage>
        <taxon>Bacteria</taxon>
        <taxon>Pseudomonadati</taxon>
        <taxon>Pseudomonadota</taxon>
        <taxon>Alphaproteobacteria</taxon>
        <taxon>Hyphomicrobiales</taxon>
        <taxon>Phyllobacteriaceae</taxon>
        <taxon>Mesorhizobium</taxon>
    </lineage>
</organism>
<accession>A0ABS9QEJ6</accession>
<feature type="domain" description="YjiS-like" evidence="1">
    <location>
        <begin position="40"/>
        <end position="67"/>
    </location>
</feature>
<name>A0ABS9QEJ6_9HYPH</name>
<dbReference type="EMBL" id="JAKREW010000006">
    <property type="protein sequence ID" value="MCG7505221.1"/>
    <property type="molecule type" value="Genomic_DNA"/>
</dbReference>
<evidence type="ECO:0000313" key="3">
    <source>
        <dbReference type="Proteomes" id="UP001201701"/>
    </source>
</evidence>
<proteinExistence type="predicted"/>
<reference evidence="2 3" key="1">
    <citation type="submission" date="2022-02" db="EMBL/GenBank/DDBJ databases">
        <title>Draft genome sequence of Mezorhizobium retamae strain IRAMC:0171 isolated from Retama raetam nodules.</title>
        <authorList>
            <person name="Bengaied R."/>
            <person name="Sbissi I."/>
            <person name="Huber K."/>
            <person name="Ghodbane F."/>
            <person name="Nouioui I."/>
            <person name="Tarhouni M."/>
            <person name="Gtari M."/>
        </authorList>
    </citation>
    <scope>NUCLEOTIDE SEQUENCE [LARGE SCALE GENOMIC DNA]</scope>
    <source>
        <strain evidence="2 3">IRAMC:0171</strain>
    </source>
</reference>
<dbReference type="RefSeq" id="WP_239363982.1">
    <property type="nucleotide sequence ID" value="NZ_JAKREW010000006.1"/>
</dbReference>
<keyword evidence="3" id="KW-1185">Reference proteome</keyword>
<dbReference type="Pfam" id="PF06568">
    <property type="entry name" value="YjiS-like"/>
    <property type="match status" value="1"/>
</dbReference>
<dbReference type="Proteomes" id="UP001201701">
    <property type="component" value="Unassembled WGS sequence"/>
</dbReference>
<gene>
    <name evidence="2" type="ORF">L4923_09330</name>
</gene>
<comment type="caution">
    <text evidence="2">The sequence shown here is derived from an EMBL/GenBank/DDBJ whole genome shotgun (WGS) entry which is preliminary data.</text>
</comment>
<sequence length="84" mass="9451">MNVMSTQAPIVSRWALGARDKPRDRGSWLDRLVSGIRHGRAVRRTRKSLSELDDKALADLGLCRDQIGLVAQRGRLPDWDENVA</sequence>
<dbReference type="InterPro" id="IPR009506">
    <property type="entry name" value="YjiS-like"/>
</dbReference>